<dbReference type="EMBL" id="UZAL01006923">
    <property type="protein sequence ID" value="VDO97116.1"/>
    <property type="molecule type" value="Genomic_DNA"/>
</dbReference>
<dbReference type="Proteomes" id="UP000269396">
    <property type="component" value="Unassembled WGS sequence"/>
</dbReference>
<gene>
    <name evidence="1" type="ORF">SMTD_LOCUS3589</name>
</gene>
<evidence type="ECO:0000313" key="2">
    <source>
        <dbReference type="Proteomes" id="UP000269396"/>
    </source>
</evidence>
<keyword evidence="2" id="KW-1185">Reference proteome</keyword>
<dbReference type="AlphaFoldDB" id="A0A183NNA3"/>
<organism evidence="1 2">
    <name type="scientific">Schistosoma mattheei</name>
    <dbReference type="NCBI Taxonomy" id="31246"/>
    <lineage>
        <taxon>Eukaryota</taxon>
        <taxon>Metazoa</taxon>
        <taxon>Spiralia</taxon>
        <taxon>Lophotrochozoa</taxon>
        <taxon>Platyhelminthes</taxon>
        <taxon>Trematoda</taxon>
        <taxon>Digenea</taxon>
        <taxon>Strigeidida</taxon>
        <taxon>Schistosomatoidea</taxon>
        <taxon>Schistosomatidae</taxon>
        <taxon>Schistosoma</taxon>
    </lineage>
</organism>
<name>A0A183NNA3_9TREM</name>
<evidence type="ECO:0000313" key="1">
    <source>
        <dbReference type="EMBL" id="VDO97116.1"/>
    </source>
</evidence>
<accession>A0A183NNA3</accession>
<reference evidence="1 2" key="1">
    <citation type="submission" date="2018-11" db="EMBL/GenBank/DDBJ databases">
        <authorList>
            <consortium name="Pathogen Informatics"/>
        </authorList>
    </citation>
    <scope>NUCLEOTIDE SEQUENCE [LARGE SCALE GENOMIC DNA]</scope>
    <source>
        <strain>Denwood</strain>
        <strain evidence="2">Zambia</strain>
    </source>
</reference>
<protein>
    <submittedName>
        <fullName evidence="1">Uncharacterized protein</fullName>
    </submittedName>
</protein>
<proteinExistence type="predicted"/>
<sequence length="124" mass="14267">MSPSSFQIMPFLASQHRSLVLLRRSRLLRARRERHTCTIPRSSQGTTARIQQVTSLNNFQGIDPLKLAQLQKEDTDPQLELSSTILKLRIKQMGTSKETLLCDTSTGWDRTIMPKHCRRNTFNT</sequence>